<organism evidence="2 3">
    <name type="scientific">Romanomermis culicivorax</name>
    <name type="common">Nematode worm</name>
    <dbReference type="NCBI Taxonomy" id="13658"/>
    <lineage>
        <taxon>Eukaryota</taxon>
        <taxon>Metazoa</taxon>
        <taxon>Ecdysozoa</taxon>
        <taxon>Nematoda</taxon>
        <taxon>Enoplea</taxon>
        <taxon>Dorylaimia</taxon>
        <taxon>Mermithida</taxon>
        <taxon>Mermithoidea</taxon>
        <taxon>Mermithidae</taxon>
        <taxon>Romanomermis</taxon>
    </lineage>
</organism>
<evidence type="ECO:0000313" key="2">
    <source>
        <dbReference type="Proteomes" id="UP000887565"/>
    </source>
</evidence>
<keyword evidence="2" id="KW-1185">Reference proteome</keyword>
<evidence type="ECO:0000313" key="3">
    <source>
        <dbReference type="WBParaSite" id="nRc.2.0.1.t16794-RA"/>
    </source>
</evidence>
<sequence length="82" mass="9765">MDDCKTLAYHRQQQQREGFNHGMPNLYYGEEDRMYGYDPEFERYREFCRLREQGIQSQKQPQLMLPASTSQPAIQASTVQDQ</sequence>
<protein>
    <submittedName>
        <fullName evidence="3">Uncharacterized protein</fullName>
    </submittedName>
</protein>
<dbReference type="AlphaFoldDB" id="A0A915ITT4"/>
<name>A0A915ITT4_ROMCU</name>
<accession>A0A915ITT4</accession>
<reference evidence="3" key="1">
    <citation type="submission" date="2022-11" db="UniProtKB">
        <authorList>
            <consortium name="WormBaseParasite"/>
        </authorList>
    </citation>
    <scope>IDENTIFICATION</scope>
</reference>
<evidence type="ECO:0000256" key="1">
    <source>
        <dbReference type="SAM" id="MobiDB-lite"/>
    </source>
</evidence>
<feature type="region of interest" description="Disordered" evidence="1">
    <location>
        <begin position="55"/>
        <end position="82"/>
    </location>
</feature>
<dbReference type="WBParaSite" id="nRc.2.0.1.t16794-RA">
    <property type="protein sequence ID" value="nRc.2.0.1.t16794-RA"/>
    <property type="gene ID" value="nRc.2.0.1.g16794"/>
</dbReference>
<proteinExistence type="predicted"/>
<dbReference type="Proteomes" id="UP000887565">
    <property type="component" value="Unplaced"/>
</dbReference>